<organism evidence="1 2">
    <name type="scientific">Aspergillus tamarii</name>
    <dbReference type="NCBI Taxonomy" id="41984"/>
    <lineage>
        <taxon>Eukaryota</taxon>
        <taxon>Fungi</taxon>
        <taxon>Dikarya</taxon>
        <taxon>Ascomycota</taxon>
        <taxon>Pezizomycotina</taxon>
        <taxon>Eurotiomycetes</taxon>
        <taxon>Eurotiomycetidae</taxon>
        <taxon>Eurotiales</taxon>
        <taxon>Aspergillaceae</taxon>
        <taxon>Aspergillus</taxon>
        <taxon>Aspergillus subgen. Circumdati</taxon>
    </lineage>
</organism>
<dbReference type="InterPro" id="IPR015421">
    <property type="entry name" value="PyrdxlP-dep_Trfase_major"/>
</dbReference>
<keyword evidence="2" id="KW-1185">Reference proteome</keyword>
<protein>
    <submittedName>
        <fullName evidence="1">Uncharacterized protein</fullName>
    </submittedName>
</protein>
<accession>A0A5N6V5H2</accession>
<dbReference type="Proteomes" id="UP000326950">
    <property type="component" value="Unassembled WGS sequence"/>
</dbReference>
<sequence>MERLPRVLEAMLKTLDRFGAGSGGTHNSSVHKKHTVEPENTIAQLHLEEIALLFILCFVPENATLTLLGSKIPGYTIYLDNATMIGGMRHSKVHKMIDN</sequence>
<dbReference type="AlphaFoldDB" id="A0A5N6V5H2"/>
<evidence type="ECO:0000313" key="1">
    <source>
        <dbReference type="EMBL" id="KAE8165920.1"/>
    </source>
</evidence>
<evidence type="ECO:0000313" key="2">
    <source>
        <dbReference type="Proteomes" id="UP000326950"/>
    </source>
</evidence>
<gene>
    <name evidence="1" type="ORF">BDV40DRAFT_257168</name>
</gene>
<dbReference type="Gene3D" id="3.40.640.10">
    <property type="entry name" value="Type I PLP-dependent aspartate aminotransferase-like (Major domain)"/>
    <property type="match status" value="1"/>
</dbReference>
<dbReference type="OrthoDB" id="10263824at2759"/>
<name>A0A5N6V5H2_ASPTM</name>
<reference evidence="1 2" key="1">
    <citation type="submission" date="2019-04" db="EMBL/GenBank/DDBJ databases">
        <title>Friends and foes A comparative genomics study of 23 Aspergillus species from section Flavi.</title>
        <authorList>
            <consortium name="DOE Joint Genome Institute"/>
            <person name="Kjaerbolling I."/>
            <person name="Vesth T."/>
            <person name="Frisvad J.C."/>
            <person name="Nybo J.L."/>
            <person name="Theobald S."/>
            <person name="Kildgaard S."/>
            <person name="Isbrandt T."/>
            <person name="Kuo A."/>
            <person name="Sato A."/>
            <person name="Lyhne E.K."/>
            <person name="Kogle M.E."/>
            <person name="Wiebenga A."/>
            <person name="Kun R.S."/>
            <person name="Lubbers R.J."/>
            <person name="Makela M.R."/>
            <person name="Barry K."/>
            <person name="Chovatia M."/>
            <person name="Clum A."/>
            <person name="Daum C."/>
            <person name="Haridas S."/>
            <person name="He G."/>
            <person name="LaButti K."/>
            <person name="Lipzen A."/>
            <person name="Mondo S."/>
            <person name="Riley R."/>
            <person name="Salamov A."/>
            <person name="Simmons B.A."/>
            <person name="Magnuson J.K."/>
            <person name="Henrissat B."/>
            <person name="Mortensen U.H."/>
            <person name="Larsen T.O."/>
            <person name="Devries R.P."/>
            <person name="Grigoriev I.V."/>
            <person name="Machida M."/>
            <person name="Baker S.E."/>
            <person name="Andersen M.R."/>
        </authorList>
    </citation>
    <scope>NUCLEOTIDE SEQUENCE [LARGE SCALE GENOMIC DNA]</scope>
    <source>
        <strain evidence="1 2">CBS 117626</strain>
    </source>
</reference>
<proteinExistence type="predicted"/>
<dbReference type="EMBL" id="ML738597">
    <property type="protein sequence ID" value="KAE8165920.1"/>
    <property type="molecule type" value="Genomic_DNA"/>
</dbReference>